<dbReference type="RefSeq" id="WP_058240521.1">
    <property type="nucleotide sequence ID" value="NZ_CYPW01000027.1"/>
</dbReference>
<evidence type="ECO:0000313" key="3">
    <source>
        <dbReference type="Proteomes" id="UP000054823"/>
    </source>
</evidence>
<keyword evidence="3" id="KW-1185">Reference proteome</keyword>
<evidence type="ECO:0000259" key="1">
    <source>
        <dbReference type="Pfam" id="PF09836"/>
    </source>
</evidence>
<dbReference type="STRING" id="321267.SHM7688_02809"/>
<name>A0A0P1ESI0_9RHOB</name>
<accession>A0A0P1ESI0</accession>
<dbReference type="Proteomes" id="UP000054823">
    <property type="component" value="Unassembled WGS sequence"/>
</dbReference>
<reference evidence="2 3" key="1">
    <citation type="submission" date="2015-09" db="EMBL/GenBank/DDBJ databases">
        <authorList>
            <consortium name="Swine Surveillance"/>
        </authorList>
    </citation>
    <scope>NUCLEOTIDE SEQUENCE [LARGE SCALE GENOMIC DNA]</scope>
    <source>
        <strain evidence="2 3">CECT 7688</strain>
    </source>
</reference>
<dbReference type="OrthoDB" id="4146344at2"/>
<dbReference type="Gene3D" id="1.10.150.690">
    <property type="entry name" value="DUF2063"/>
    <property type="match status" value="1"/>
</dbReference>
<organism evidence="2 3">
    <name type="scientific">Shimia marina</name>
    <dbReference type="NCBI Taxonomy" id="321267"/>
    <lineage>
        <taxon>Bacteria</taxon>
        <taxon>Pseudomonadati</taxon>
        <taxon>Pseudomonadota</taxon>
        <taxon>Alphaproteobacteria</taxon>
        <taxon>Rhodobacterales</taxon>
        <taxon>Roseobacteraceae</taxon>
    </lineage>
</organism>
<proteinExistence type="predicted"/>
<gene>
    <name evidence="2" type="ORF">SHM7688_02809</name>
</gene>
<sequence length="250" mass="26750">MTVTQTTFRDAIFDGAQERPLGLSDAIGQPAGRRFDVYRNNVAVSLSEALATGFPTIAKLLGEENFNAIAGIFLRQFPPTSPMMMHYGADFPTFLESFEPLAHLGYLGDVARLELGLRRSYHAADSTGVAPETLAEIPQDKLVDITANFAPAVSVQRSSWPIHAIWAFNMQDGPKPAAVAQDVLILRPEYDPLPHVLPPGAYECVTALMAGAKLGTAAEFGTEADEGFDLGATLGLLLTGNALTSFDVPS</sequence>
<dbReference type="EMBL" id="CYPW01000027">
    <property type="protein sequence ID" value="CUH53355.1"/>
    <property type="molecule type" value="Genomic_DNA"/>
</dbReference>
<dbReference type="AlphaFoldDB" id="A0A0P1ESI0"/>
<protein>
    <recommendedName>
        <fullName evidence="1">Putative DNA-binding domain-containing protein</fullName>
    </recommendedName>
</protein>
<dbReference type="InterPro" id="IPR044922">
    <property type="entry name" value="DUF2063_N_sf"/>
</dbReference>
<feature type="domain" description="Putative DNA-binding" evidence="1">
    <location>
        <begin position="4"/>
        <end position="95"/>
    </location>
</feature>
<evidence type="ECO:0000313" key="2">
    <source>
        <dbReference type="EMBL" id="CUH53355.1"/>
    </source>
</evidence>
<dbReference type="Pfam" id="PF09836">
    <property type="entry name" value="DUF2063"/>
    <property type="match status" value="1"/>
</dbReference>
<dbReference type="InterPro" id="IPR018640">
    <property type="entry name" value="DUF2063"/>
</dbReference>